<dbReference type="InterPro" id="IPR027417">
    <property type="entry name" value="P-loop_NTPase"/>
</dbReference>
<name>A0A653AA22_UNCDX</name>
<proteinExistence type="predicted"/>
<dbReference type="Gene3D" id="3.40.50.300">
    <property type="entry name" value="P-loop containing nucleotide triphosphate hydrolases"/>
    <property type="match status" value="1"/>
</dbReference>
<dbReference type="EMBL" id="UPXX01000029">
    <property type="protein sequence ID" value="VBB44919.1"/>
    <property type="molecule type" value="Genomic_DNA"/>
</dbReference>
<evidence type="ECO:0000313" key="1">
    <source>
        <dbReference type="EMBL" id="VBB44919.1"/>
    </source>
</evidence>
<sequence length="453" mass="52904">MDSKDFLGQLGRLGEVVEILDKAGFSDEKRYPLVAAALRNYMRHGNPVGLMMILRQNPRLLGEAARRAYQVSNIEEREPFRPFVSQKEAQEKLRGKYRYGIVNPQGSTVNFNPWQWTLGKFIFGAQGTGKTHSEFGLLNQVLSVPPEVRGFNVVIIQRIKHDADYFAAMYPWVKVFEWKDYRYNFWEVYDWDSFEDKIEVATQVFAGENFMYALTVPILQYAAWKAYEDFGVLKGSKEFPTYRDIRKRLAQYLKEYGIEGYEMRNALGRLSNRVAEFEMHGDILNKRRGPPWNFWIKNDWFLNVVGISEFVARTTLIGLLYDIQRYYMKNPTENKCRILLFLDEARWWLDVDRDKAGYGSNKILENWFTTCRESGFGRILCTQEPQSISEFAISNCNYCVGFPVFSEGLERAQKILNLSDEQASFFLGMPRPGLAVMRYPGIDRPFLVRIPKW</sequence>
<dbReference type="SUPFAM" id="SSF52540">
    <property type="entry name" value="P-loop containing nucleoside triphosphate hydrolases"/>
    <property type="match status" value="1"/>
</dbReference>
<accession>A0A653AA22</accession>
<gene>
    <name evidence="1" type="ORF">TRIP_B350090</name>
</gene>
<organism evidence="1">
    <name type="scientific">Uncultured Desulfatiglans sp</name>
    <dbReference type="NCBI Taxonomy" id="1748965"/>
    <lineage>
        <taxon>Bacteria</taxon>
        <taxon>Pseudomonadati</taxon>
        <taxon>Thermodesulfobacteriota</taxon>
        <taxon>Desulfobacteria</taxon>
        <taxon>Desulfatiglandales</taxon>
        <taxon>Desulfatiglandaceae</taxon>
        <taxon>Desulfatiglans</taxon>
        <taxon>environmental samples</taxon>
    </lineage>
</organism>
<reference evidence="1" key="1">
    <citation type="submission" date="2018-07" db="EMBL/GenBank/DDBJ databases">
        <authorList>
            <consortium name="Genoscope - CEA"/>
            <person name="William W."/>
        </authorList>
    </citation>
    <scope>NUCLEOTIDE SEQUENCE</scope>
    <source>
        <strain evidence="1">IK1</strain>
    </source>
</reference>
<dbReference type="AlphaFoldDB" id="A0A653AA22"/>
<protein>
    <submittedName>
        <fullName evidence="1">Uncharacterized protein</fullName>
    </submittedName>
</protein>